<evidence type="ECO:0000256" key="1">
    <source>
        <dbReference type="ARBA" id="ARBA00007659"/>
    </source>
</evidence>
<evidence type="ECO:0000313" key="5">
    <source>
        <dbReference type="Proteomes" id="UP001149090"/>
    </source>
</evidence>
<reference evidence="4" key="1">
    <citation type="submission" date="2022-10" db="EMBL/GenBank/DDBJ databases">
        <title>Novel sulphate-reducing endosymbionts in the free-living metamonad Anaeramoeba.</title>
        <authorList>
            <person name="Jerlstrom-Hultqvist J."/>
            <person name="Cepicka I."/>
            <person name="Gallot-Lavallee L."/>
            <person name="Salas-Leiva D."/>
            <person name="Curtis B.A."/>
            <person name="Zahonova K."/>
            <person name="Pipaliya S."/>
            <person name="Dacks J."/>
            <person name="Roger A.J."/>
        </authorList>
    </citation>
    <scope>NUCLEOTIDE SEQUENCE</scope>
    <source>
        <strain evidence="4">BMAN</strain>
    </source>
</reference>
<sequence>MDKLDKIVARLEEITKRLEIVEQKLSGKTGEVKPTTTTRRGPDPVGGWNEQIGEPLNKLMELSKKLGGEVQEIATIFKEGIDAELELVKKAQTMNKPSMEQLQPLLTPISEKIMKSGQYKDSHRRNSKFLDYIMAVSEGMGILGWVAVEPAPAPFAEDMSNGGIFYGNKIMMANKNKNQDNYDWGLAVNSVYKAFVPYIKQYHTTGLSWKK</sequence>
<dbReference type="Proteomes" id="UP001149090">
    <property type="component" value="Unassembled WGS sequence"/>
</dbReference>
<dbReference type="EMBL" id="JAPDFW010000070">
    <property type="protein sequence ID" value="KAJ5074438.1"/>
    <property type="molecule type" value="Genomic_DNA"/>
</dbReference>
<dbReference type="InterPro" id="IPR001837">
    <property type="entry name" value="Adenylate_cyclase-assoc_CAP"/>
</dbReference>
<keyword evidence="5" id="KW-1185">Reference proteome</keyword>
<dbReference type="GO" id="GO:0019933">
    <property type="term" value="P:cAMP-mediated signaling"/>
    <property type="evidence" value="ECO:0007669"/>
    <property type="project" value="TreeGrafter"/>
</dbReference>
<feature type="domain" description="CAP N-terminal" evidence="3">
    <location>
        <begin position="49"/>
        <end position="207"/>
    </location>
</feature>
<dbReference type="SUPFAM" id="SSF101278">
    <property type="entry name" value="N-terminal domain of adenylylcyclase associated protein, CAP"/>
    <property type="match status" value="1"/>
</dbReference>
<feature type="region of interest" description="Disordered" evidence="2">
    <location>
        <begin position="29"/>
        <end position="49"/>
    </location>
</feature>
<dbReference type="PANTHER" id="PTHR10652">
    <property type="entry name" value="ADENYLYL CYCLASE-ASSOCIATED PROTEIN"/>
    <property type="match status" value="1"/>
</dbReference>
<protein>
    <submittedName>
        <fullName evidence="4">Adenylyl cyclase-associated protein</fullName>
    </submittedName>
</protein>
<name>A0A9Q0LN39_ANAIG</name>
<dbReference type="InterPro" id="IPR018106">
    <property type="entry name" value="CAP_CS_N"/>
</dbReference>
<dbReference type="OrthoDB" id="1601at2759"/>
<evidence type="ECO:0000256" key="2">
    <source>
        <dbReference type="SAM" id="MobiDB-lite"/>
    </source>
</evidence>
<dbReference type="Gene3D" id="1.25.40.330">
    <property type="entry name" value="Adenylate cyclase-associated CAP, N-terminal domain"/>
    <property type="match status" value="1"/>
</dbReference>
<organism evidence="4 5">
    <name type="scientific">Anaeramoeba ignava</name>
    <name type="common">Anaerobic marine amoeba</name>
    <dbReference type="NCBI Taxonomy" id="1746090"/>
    <lineage>
        <taxon>Eukaryota</taxon>
        <taxon>Metamonada</taxon>
        <taxon>Anaeramoebidae</taxon>
        <taxon>Anaeramoeba</taxon>
    </lineage>
</organism>
<dbReference type="OMA" id="HAEWARG"/>
<dbReference type="GO" id="GO:0008179">
    <property type="term" value="F:adenylate cyclase binding"/>
    <property type="evidence" value="ECO:0007669"/>
    <property type="project" value="TreeGrafter"/>
</dbReference>
<dbReference type="GO" id="GO:0003779">
    <property type="term" value="F:actin binding"/>
    <property type="evidence" value="ECO:0007669"/>
    <property type="project" value="InterPro"/>
</dbReference>
<evidence type="ECO:0000313" key="4">
    <source>
        <dbReference type="EMBL" id="KAJ5074438.1"/>
    </source>
</evidence>
<comment type="caution">
    <text evidence="4">The sequence shown here is derived from an EMBL/GenBank/DDBJ whole genome shotgun (WGS) entry which is preliminary data.</text>
</comment>
<evidence type="ECO:0000259" key="3">
    <source>
        <dbReference type="Pfam" id="PF21938"/>
    </source>
</evidence>
<dbReference type="PANTHER" id="PTHR10652:SF0">
    <property type="entry name" value="ADENYLYL CYCLASE-ASSOCIATED PROTEIN"/>
    <property type="match status" value="1"/>
</dbReference>
<dbReference type="InterPro" id="IPR053950">
    <property type="entry name" value="CAP_N"/>
</dbReference>
<accession>A0A9Q0LN39</accession>
<dbReference type="FunFam" id="1.25.40.330:FF:000001">
    <property type="entry name" value="Adenylyl cyclase-associated protein"/>
    <property type="match status" value="1"/>
</dbReference>
<comment type="similarity">
    <text evidence="1">Belongs to the CAP family.</text>
</comment>
<dbReference type="GO" id="GO:0005737">
    <property type="term" value="C:cytoplasm"/>
    <property type="evidence" value="ECO:0007669"/>
    <property type="project" value="TreeGrafter"/>
</dbReference>
<dbReference type="PROSITE" id="PS01088">
    <property type="entry name" value="CAP_1"/>
    <property type="match status" value="1"/>
</dbReference>
<dbReference type="AlphaFoldDB" id="A0A9Q0LN39"/>
<proteinExistence type="inferred from homology"/>
<dbReference type="InterPro" id="IPR036222">
    <property type="entry name" value="CAP_N_sf"/>
</dbReference>
<gene>
    <name evidence="4" type="ORF">M0811_01069</name>
</gene>
<dbReference type="GO" id="GO:0007015">
    <property type="term" value="P:actin filament organization"/>
    <property type="evidence" value="ECO:0007669"/>
    <property type="project" value="TreeGrafter"/>
</dbReference>
<dbReference type="Pfam" id="PF21938">
    <property type="entry name" value="CAP_N"/>
    <property type="match status" value="1"/>
</dbReference>